<dbReference type="GO" id="GO:0003700">
    <property type="term" value="F:DNA-binding transcription factor activity"/>
    <property type="evidence" value="ECO:0007669"/>
    <property type="project" value="InterPro"/>
</dbReference>
<organism evidence="4 5">
    <name type="scientific">Copranaerobaculum intestinale</name>
    <dbReference type="NCBI Taxonomy" id="2692629"/>
    <lineage>
        <taxon>Bacteria</taxon>
        <taxon>Bacillati</taxon>
        <taxon>Bacillota</taxon>
        <taxon>Erysipelotrichia</taxon>
        <taxon>Erysipelotrichales</taxon>
        <taxon>Erysipelotrichaceae</taxon>
        <taxon>Copranaerobaculum</taxon>
    </lineage>
</organism>
<keyword evidence="5" id="KW-1185">Reference proteome</keyword>
<evidence type="ECO:0000256" key="2">
    <source>
        <dbReference type="SAM" id="Coils"/>
    </source>
</evidence>
<gene>
    <name evidence="4" type="ORF">GSF08_00045</name>
</gene>
<dbReference type="InterPro" id="IPR000551">
    <property type="entry name" value="MerR-type_HTH_dom"/>
</dbReference>
<dbReference type="SUPFAM" id="SSF46955">
    <property type="entry name" value="Putative DNA-binding domain"/>
    <property type="match status" value="1"/>
</dbReference>
<evidence type="ECO:0000256" key="1">
    <source>
        <dbReference type="ARBA" id="ARBA00023125"/>
    </source>
</evidence>
<dbReference type="CDD" id="cd01107">
    <property type="entry name" value="HTH_BmrR"/>
    <property type="match status" value="1"/>
</dbReference>
<dbReference type="InterPro" id="IPR047057">
    <property type="entry name" value="MerR_fam"/>
</dbReference>
<dbReference type="SMART" id="SM00871">
    <property type="entry name" value="AraC_E_bind"/>
    <property type="match status" value="1"/>
</dbReference>
<feature type="domain" description="HTH merR-type" evidence="3">
    <location>
        <begin position="1"/>
        <end position="71"/>
    </location>
</feature>
<reference evidence="4 5" key="2">
    <citation type="submission" date="2020-01" db="EMBL/GenBank/DDBJ databases">
        <title>Clostridiaceae sp. nov. isolated from the gut of human by culturomics.</title>
        <authorList>
            <person name="Chang Y."/>
        </authorList>
    </citation>
    <scope>NUCLEOTIDE SEQUENCE [LARGE SCALE GENOMIC DNA]</scope>
    <source>
        <strain evidence="4 5">DONG20-135</strain>
    </source>
</reference>
<dbReference type="InterPro" id="IPR010499">
    <property type="entry name" value="AraC_E-bd"/>
</dbReference>
<dbReference type="Gene3D" id="1.10.1660.10">
    <property type="match status" value="1"/>
</dbReference>
<dbReference type="InterPro" id="IPR029442">
    <property type="entry name" value="GyrI-like"/>
</dbReference>
<evidence type="ECO:0000313" key="5">
    <source>
        <dbReference type="Proteomes" id="UP000434036"/>
    </source>
</evidence>
<dbReference type="AlphaFoldDB" id="A0A6N8U734"/>
<keyword evidence="2" id="KW-0175">Coiled coil</keyword>
<dbReference type="PANTHER" id="PTHR30204">
    <property type="entry name" value="REDOX-CYCLING DRUG-SENSING TRANSCRIPTIONAL ACTIVATOR SOXR"/>
    <property type="match status" value="1"/>
</dbReference>
<comment type="caution">
    <text evidence="4">The sequence shown here is derived from an EMBL/GenBank/DDBJ whole genome shotgun (WGS) entry which is preliminary data.</text>
</comment>
<dbReference type="SUPFAM" id="SSF55136">
    <property type="entry name" value="Probable bacterial effector-binding domain"/>
    <property type="match status" value="1"/>
</dbReference>
<dbReference type="PROSITE" id="PS50937">
    <property type="entry name" value="HTH_MERR_2"/>
    <property type="match status" value="1"/>
</dbReference>
<evidence type="ECO:0000259" key="3">
    <source>
        <dbReference type="PROSITE" id="PS50937"/>
    </source>
</evidence>
<evidence type="ECO:0000313" key="4">
    <source>
        <dbReference type="EMBL" id="MXQ72329.1"/>
    </source>
</evidence>
<name>A0A6N8U734_9FIRM</name>
<dbReference type="Gene3D" id="3.20.80.10">
    <property type="entry name" value="Regulatory factor, effector binding domain"/>
    <property type="match status" value="1"/>
</dbReference>
<protein>
    <submittedName>
        <fullName evidence="4">MerR family transcriptional regulator</fullName>
    </submittedName>
</protein>
<dbReference type="SMART" id="SM00422">
    <property type="entry name" value="HTH_MERR"/>
    <property type="match status" value="1"/>
</dbReference>
<dbReference type="Pfam" id="PF13411">
    <property type="entry name" value="MerR_1"/>
    <property type="match status" value="1"/>
</dbReference>
<dbReference type="InterPro" id="IPR011256">
    <property type="entry name" value="Reg_factor_effector_dom_sf"/>
</dbReference>
<feature type="coiled-coil region" evidence="2">
    <location>
        <begin position="65"/>
        <end position="99"/>
    </location>
</feature>
<keyword evidence="1" id="KW-0238">DNA-binding</keyword>
<dbReference type="Proteomes" id="UP000434036">
    <property type="component" value="Unassembled WGS sequence"/>
</dbReference>
<reference evidence="4 5" key="1">
    <citation type="submission" date="2019-12" db="EMBL/GenBank/DDBJ databases">
        <authorList>
            <person name="Yang R."/>
        </authorList>
    </citation>
    <scope>NUCLEOTIDE SEQUENCE [LARGE SCALE GENOMIC DNA]</scope>
    <source>
        <strain evidence="4 5">DONG20-135</strain>
    </source>
</reference>
<dbReference type="PANTHER" id="PTHR30204:SF97">
    <property type="entry name" value="MERR FAMILY REGULATORY PROTEIN"/>
    <property type="match status" value="1"/>
</dbReference>
<dbReference type="PROSITE" id="PS00552">
    <property type="entry name" value="HTH_MERR_1"/>
    <property type="match status" value="1"/>
</dbReference>
<proteinExistence type="predicted"/>
<dbReference type="InterPro" id="IPR009061">
    <property type="entry name" value="DNA-bd_dom_put_sf"/>
</dbReference>
<dbReference type="Pfam" id="PF06445">
    <property type="entry name" value="GyrI-like"/>
    <property type="match status" value="1"/>
</dbReference>
<accession>A0A6N8U734</accession>
<dbReference type="EMBL" id="WUUQ01000001">
    <property type="protein sequence ID" value="MXQ72329.1"/>
    <property type="molecule type" value="Genomic_DNA"/>
</dbReference>
<dbReference type="GO" id="GO:0003677">
    <property type="term" value="F:DNA binding"/>
    <property type="evidence" value="ECO:0007669"/>
    <property type="project" value="UniProtKB-KW"/>
</dbReference>
<sequence length="273" mass="32185">MFKIGDFSRLTSISIRMLRFYDQNDILKPVFIDEESGYRYYRREQIFEASQVRFLRDIGLSTARIKEILENYQNAEEVQKHLEIQLIELREEAKKIDMRIKMIETAKQILVKEDMFMNYQVEIKTIPAIYAVTKRGIIPSYENEHLMWMGMTKELQALQLDLPYTKDKQTRCYFHDEGFKESEVDVEIAASIQPGQYQDTENLKFKELPETRVASITFKGDYSQCTDVSMALSAWFAGHDYEINGCQFAIYRVGYMATQNPNEFVTEICWPIK</sequence>
<dbReference type="RefSeq" id="WP_160623832.1">
    <property type="nucleotide sequence ID" value="NZ_WUUQ01000001.1"/>
</dbReference>